<sequence length="646" mass="69158">MNTWFLSDWDGGLAFADAMKQARPWQDAIEWSKPVGGIDALGWPTADASTVVLTGTPAQINGTYKLIFNGQADVSLMWVGGTVSNKKYDAATNTTTADVTYAATATGSVGIILKNTRRTAGSALNSGFTNMRLYRPGYPADGSVVFTAPYVAALAKTHAVRMMDWTATNSNLVQHWADRMTPLHFSRQGGPYVGPGGLVYDSSALGVALEHQIQLCNAVHADCWINIPVAADDDYVRKVALTLRYGSDGTNPYTSAQTNPAYPPLDPGLRVYLEYANEIWNSAGGFRCFGVIQDIVGALPAGHPLLTPAESSIWFKMWRYPAYRMALVSDIFRGVYGDASMMTRVRPVLMTQQGDGQMTLSQALNWLDSYARGQSPARQVSDYLYGAGGSGYYGATNEPADKTDRDGYFAAGNYPPAANVKGFGVDAVWAANYGLKRIAYEGGPSLDNYGDTDARALNADPRMQDMVVKTHDAWSQQGGDLLVYYVARGTPKWEFTPDITTLATPKYKALGQLQSQPRAAVTLGAALPGTIVPTDQIDYRIRSGYDYVTTCDAKPCLGGNDAGEWVAAPAHAAKAFSGTLSVFGVSYTGATINVWINGVKKGQVVLATGGTLLQSTPLSVAIPAGLVVVRLEVVTGGLNLQSIAIN</sequence>
<reference evidence="1 2" key="1">
    <citation type="submission" date="2021-02" db="EMBL/GenBank/DDBJ databases">
        <title>Niveibacterium changnyeongensis HC41.</title>
        <authorList>
            <person name="Kang M."/>
        </authorList>
    </citation>
    <scope>NUCLEOTIDE SEQUENCE [LARGE SCALE GENOMIC DNA]</scope>
    <source>
        <strain evidence="1 2">HC41</strain>
    </source>
</reference>
<dbReference type="Gene3D" id="2.60.120.260">
    <property type="entry name" value="Galactose-binding domain-like"/>
    <property type="match status" value="1"/>
</dbReference>
<evidence type="ECO:0000313" key="2">
    <source>
        <dbReference type="Proteomes" id="UP000663570"/>
    </source>
</evidence>
<name>A0ABX7MC41_9RHOO</name>
<dbReference type="Proteomes" id="UP000663570">
    <property type="component" value="Chromosome"/>
</dbReference>
<evidence type="ECO:0000313" key="1">
    <source>
        <dbReference type="EMBL" id="QSI79302.1"/>
    </source>
</evidence>
<accession>A0ABX7MC41</accession>
<organism evidence="1 2">
    <name type="scientific">Niveibacterium microcysteis</name>
    <dbReference type="NCBI Taxonomy" id="2811415"/>
    <lineage>
        <taxon>Bacteria</taxon>
        <taxon>Pseudomonadati</taxon>
        <taxon>Pseudomonadota</taxon>
        <taxon>Betaproteobacteria</taxon>
        <taxon>Rhodocyclales</taxon>
        <taxon>Rhodocyclaceae</taxon>
        <taxon>Niveibacterium</taxon>
    </lineage>
</organism>
<protein>
    <submittedName>
        <fullName evidence="1">Uncharacterized protein</fullName>
    </submittedName>
</protein>
<gene>
    <name evidence="1" type="ORF">JY500_19075</name>
</gene>
<proteinExistence type="predicted"/>
<keyword evidence="2" id="KW-1185">Reference proteome</keyword>
<dbReference type="EMBL" id="CP071060">
    <property type="protein sequence ID" value="QSI79302.1"/>
    <property type="molecule type" value="Genomic_DNA"/>
</dbReference>